<gene>
    <name evidence="1" type="ORF">SDC9_127514</name>
</gene>
<evidence type="ECO:0008006" key="2">
    <source>
        <dbReference type="Google" id="ProtNLM"/>
    </source>
</evidence>
<accession>A0A645CU68</accession>
<name>A0A645CU68_9ZZZZ</name>
<organism evidence="1">
    <name type="scientific">bioreactor metagenome</name>
    <dbReference type="NCBI Taxonomy" id="1076179"/>
    <lineage>
        <taxon>unclassified sequences</taxon>
        <taxon>metagenomes</taxon>
        <taxon>ecological metagenomes</taxon>
    </lineage>
</organism>
<sequence>MKTVEVVYLITSADRCTALPATLAAWVQRHWMIDNTLHWVRDVTYDGDRPRHAAHVMATLRSAAISILRFTGWDKIATDRRHHSRNPERATTCALTC</sequence>
<protein>
    <recommendedName>
        <fullName evidence="2">Transposase IS4-like domain-containing protein</fullName>
    </recommendedName>
</protein>
<proteinExistence type="predicted"/>
<comment type="caution">
    <text evidence="1">The sequence shown here is derived from an EMBL/GenBank/DDBJ whole genome shotgun (WGS) entry which is preliminary data.</text>
</comment>
<evidence type="ECO:0000313" key="1">
    <source>
        <dbReference type="EMBL" id="MPM80467.1"/>
    </source>
</evidence>
<dbReference type="EMBL" id="VSSQ01030072">
    <property type="protein sequence ID" value="MPM80467.1"/>
    <property type="molecule type" value="Genomic_DNA"/>
</dbReference>
<dbReference type="AlphaFoldDB" id="A0A645CU68"/>
<reference evidence="1" key="1">
    <citation type="submission" date="2019-08" db="EMBL/GenBank/DDBJ databases">
        <authorList>
            <person name="Kucharzyk K."/>
            <person name="Murdoch R.W."/>
            <person name="Higgins S."/>
            <person name="Loffler F."/>
        </authorList>
    </citation>
    <scope>NUCLEOTIDE SEQUENCE</scope>
</reference>